<name>A0A3N0AH23_9ACTN</name>
<dbReference type="Proteomes" id="UP000267368">
    <property type="component" value="Unassembled WGS sequence"/>
</dbReference>
<accession>A0A3N0AH23</accession>
<sequence>MLFVDFDKSLPEAGPIAARVGEAGRVVSATVLDMGEPVDLTGSSARFVAPYGESAVESPCSVEGCVASWPMPCFSEPGRFFGYVEVSKGETVATTHDIAVAVSEGAA</sequence>
<dbReference type="AlphaFoldDB" id="A0A3N0AH23"/>
<comment type="caution">
    <text evidence="1">The sequence shown here is derived from an EMBL/GenBank/DDBJ whole genome shotgun (WGS) entry which is preliminary data.</text>
</comment>
<proteinExistence type="predicted"/>
<organism evidence="1 2">
    <name type="scientific">Slackia faecicanis</name>
    <dbReference type="NCBI Taxonomy" id="255723"/>
    <lineage>
        <taxon>Bacteria</taxon>
        <taxon>Bacillati</taxon>
        <taxon>Actinomycetota</taxon>
        <taxon>Coriobacteriia</taxon>
        <taxon>Eggerthellales</taxon>
        <taxon>Eggerthellaceae</taxon>
        <taxon>Slackia</taxon>
    </lineage>
</organism>
<dbReference type="RefSeq" id="WP_123197898.1">
    <property type="nucleotide sequence ID" value="NZ_QICB01000002.1"/>
</dbReference>
<gene>
    <name evidence="1" type="ORF">DMP07_04270</name>
</gene>
<keyword evidence="2" id="KW-1185">Reference proteome</keyword>
<evidence type="ECO:0000313" key="1">
    <source>
        <dbReference type="EMBL" id="RNL20799.1"/>
    </source>
</evidence>
<dbReference type="OrthoDB" id="9886874at2"/>
<dbReference type="EMBL" id="QICB01000002">
    <property type="protein sequence ID" value="RNL20799.1"/>
    <property type="molecule type" value="Genomic_DNA"/>
</dbReference>
<reference evidence="2" key="1">
    <citation type="submission" date="2018-05" db="EMBL/GenBank/DDBJ databases">
        <title>Genome Sequencing of selected type strains of the family Eggerthellaceae.</title>
        <authorList>
            <person name="Danylec N."/>
            <person name="Stoll D.A."/>
            <person name="Doetsch A."/>
            <person name="Huch M."/>
        </authorList>
    </citation>
    <scope>NUCLEOTIDE SEQUENCE [LARGE SCALE GENOMIC DNA]</scope>
    <source>
        <strain evidence="2">DSM 17537</strain>
    </source>
</reference>
<evidence type="ECO:0000313" key="2">
    <source>
        <dbReference type="Proteomes" id="UP000267368"/>
    </source>
</evidence>
<protein>
    <submittedName>
        <fullName evidence="1">Uncharacterized protein</fullName>
    </submittedName>
</protein>